<dbReference type="STRING" id="1123265.GCA_000686625_00811"/>
<keyword evidence="2" id="KW-0804">Transcription</keyword>
<protein>
    <submittedName>
        <fullName evidence="4">Arabinose operon regulatory protein</fullName>
    </submittedName>
</protein>
<dbReference type="GO" id="GO:0003700">
    <property type="term" value="F:DNA-binding transcription factor activity"/>
    <property type="evidence" value="ECO:0007669"/>
    <property type="project" value="InterPro"/>
</dbReference>
<accession>A0A4V6Z2N5</accession>
<dbReference type="GO" id="GO:0043565">
    <property type="term" value="F:sequence-specific DNA binding"/>
    <property type="evidence" value="ECO:0007669"/>
    <property type="project" value="InterPro"/>
</dbReference>
<feature type="domain" description="HTH araC/xylS-type" evidence="3">
    <location>
        <begin position="202"/>
        <end position="300"/>
    </location>
</feature>
<dbReference type="Proteomes" id="UP000308196">
    <property type="component" value="Chromosome"/>
</dbReference>
<dbReference type="InterPro" id="IPR009057">
    <property type="entry name" value="Homeodomain-like_sf"/>
</dbReference>
<dbReference type="CDD" id="cd00093">
    <property type="entry name" value="HTH_XRE"/>
    <property type="match status" value="1"/>
</dbReference>
<proteinExistence type="predicted"/>
<dbReference type="InterPro" id="IPR018060">
    <property type="entry name" value="HTH_AraC"/>
</dbReference>
<evidence type="ECO:0000259" key="3">
    <source>
        <dbReference type="PROSITE" id="PS01124"/>
    </source>
</evidence>
<dbReference type="SMART" id="SM00342">
    <property type="entry name" value="HTH_ARAC"/>
    <property type="match status" value="1"/>
</dbReference>
<dbReference type="Gene3D" id="1.10.10.60">
    <property type="entry name" value="Homeodomain-like"/>
    <property type="match status" value="2"/>
</dbReference>
<dbReference type="PANTHER" id="PTHR11019">
    <property type="entry name" value="HTH-TYPE TRANSCRIPTIONAL REGULATOR NIMR"/>
    <property type="match status" value="1"/>
</dbReference>
<dbReference type="Pfam" id="PF12833">
    <property type="entry name" value="HTH_18"/>
    <property type="match status" value="1"/>
</dbReference>
<dbReference type="InterPro" id="IPR001387">
    <property type="entry name" value="Cro/C1-type_HTH"/>
</dbReference>
<organism evidence="4 5">
    <name type="scientific">Sphingobacterium thalpophilum</name>
    <dbReference type="NCBI Taxonomy" id="259"/>
    <lineage>
        <taxon>Bacteria</taxon>
        <taxon>Pseudomonadati</taxon>
        <taxon>Bacteroidota</taxon>
        <taxon>Sphingobacteriia</taxon>
        <taxon>Sphingobacteriales</taxon>
        <taxon>Sphingobacteriaceae</taxon>
        <taxon>Sphingobacterium</taxon>
    </lineage>
</organism>
<dbReference type="PANTHER" id="PTHR11019:SF159">
    <property type="entry name" value="TRANSCRIPTIONAL REGULATOR-RELATED"/>
    <property type="match status" value="1"/>
</dbReference>
<dbReference type="KEGG" id="stha:NCTC11429_01942"/>
<evidence type="ECO:0000256" key="2">
    <source>
        <dbReference type="ARBA" id="ARBA00023163"/>
    </source>
</evidence>
<evidence type="ECO:0000313" key="4">
    <source>
        <dbReference type="EMBL" id="VTR37828.1"/>
    </source>
</evidence>
<dbReference type="EMBL" id="LR590484">
    <property type="protein sequence ID" value="VTR37828.1"/>
    <property type="molecule type" value="Genomic_DNA"/>
</dbReference>
<evidence type="ECO:0000256" key="1">
    <source>
        <dbReference type="ARBA" id="ARBA00023015"/>
    </source>
</evidence>
<name>A0A4V6Z2N5_9SPHI</name>
<dbReference type="PROSITE" id="PS01124">
    <property type="entry name" value="HTH_ARAC_FAMILY_2"/>
    <property type="match status" value="1"/>
</dbReference>
<sequence>MEKAAYKDTVRCIHIILYSRTKICSFAPFLKKMYLRLMNREQLAAIDADEYDFYVDHNYVDRIDSREFRHRKARLLYAEGGIIHIFTAEKHWYLPGRFYMWIPSDTMYHLESSSSHIHLYSFYFKTDAHEASVLAKPGIFLSNDLMHEMFLFARDWTGGIHAQNDYAKYCLLRAMKAIIPEMSSPIDAFPMQHPYPKSEKLRSIARYLTANIDKSFTIEQVAARFGMSSRSLSRLFKEDMGISYIRFLRAIRISKALELMSENSYSIFEIAFRVGYNELSSFSNIFTRVTGIRPSVYMSKINAYK</sequence>
<reference evidence="4 5" key="1">
    <citation type="submission" date="2019-05" db="EMBL/GenBank/DDBJ databases">
        <authorList>
            <consortium name="Pathogen Informatics"/>
        </authorList>
    </citation>
    <scope>NUCLEOTIDE SEQUENCE [LARGE SCALE GENOMIC DNA]</scope>
    <source>
        <strain evidence="4 5">NCTC11429</strain>
    </source>
</reference>
<gene>
    <name evidence="4" type="primary">araC_3</name>
    <name evidence="4" type="ORF">NCTC11429_01942</name>
</gene>
<dbReference type="AlphaFoldDB" id="A0A4V6Z2N5"/>
<dbReference type="SUPFAM" id="SSF46689">
    <property type="entry name" value="Homeodomain-like"/>
    <property type="match status" value="2"/>
</dbReference>
<keyword evidence="1" id="KW-0805">Transcription regulation</keyword>
<evidence type="ECO:0000313" key="5">
    <source>
        <dbReference type="Proteomes" id="UP000308196"/>
    </source>
</evidence>